<dbReference type="GeneID" id="78820121"/>
<organism evidence="8 9">
    <name type="scientific">Halosimplex aquaticum</name>
    <dbReference type="NCBI Taxonomy" id="3026162"/>
    <lineage>
        <taxon>Archaea</taxon>
        <taxon>Methanobacteriati</taxon>
        <taxon>Methanobacteriota</taxon>
        <taxon>Stenosarchaea group</taxon>
        <taxon>Halobacteria</taxon>
        <taxon>Halobacteriales</taxon>
        <taxon>Haloarculaceae</taxon>
        <taxon>Halosimplex</taxon>
    </lineage>
</organism>
<evidence type="ECO:0000256" key="5">
    <source>
        <dbReference type="ARBA" id="ARBA00023157"/>
    </source>
</evidence>
<evidence type="ECO:0000256" key="6">
    <source>
        <dbReference type="SAM" id="MobiDB-lite"/>
    </source>
</evidence>
<keyword evidence="4" id="KW-0411">Iron-sulfur</keyword>
<reference evidence="8 9" key="1">
    <citation type="journal article" date="2019" name="Int. J. Syst. Evol. Microbiol.">
        <title>The Global Catalogue of Microorganisms (GCM) 10K type strain sequencing project: providing services to taxonomists for standard genome sequencing and annotation.</title>
        <authorList>
            <consortium name="The Broad Institute Genomics Platform"/>
            <consortium name="The Broad Institute Genome Sequencing Center for Infectious Disease"/>
            <person name="Wu L."/>
            <person name="Ma J."/>
        </authorList>
    </citation>
    <scope>NUCLEOTIDE SEQUENCE [LARGE SCALE GENOMIC DNA]</scope>
    <source>
        <strain evidence="8 9">XZYJT29</strain>
    </source>
</reference>
<evidence type="ECO:0000313" key="8">
    <source>
        <dbReference type="EMBL" id="MFC7139856.1"/>
    </source>
</evidence>
<dbReference type="PROSITE" id="PS51296">
    <property type="entry name" value="RIESKE"/>
    <property type="match status" value="1"/>
</dbReference>
<keyword evidence="9" id="KW-1185">Reference proteome</keyword>
<keyword evidence="5" id="KW-1015">Disulfide bond</keyword>
<dbReference type="SUPFAM" id="SSF50022">
    <property type="entry name" value="ISP domain"/>
    <property type="match status" value="1"/>
</dbReference>
<keyword evidence="2" id="KW-0479">Metal-binding</keyword>
<evidence type="ECO:0000256" key="4">
    <source>
        <dbReference type="ARBA" id="ARBA00023014"/>
    </source>
</evidence>
<dbReference type="EMBL" id="JBHTAS010000001">
    <property type="protein sequence ID" value="MFC7139856.1"/>
    <property type="molecule type" value="Genomic_DNA"/>
</dbReference>
<evidence type="ECO:0000313" key="9">
    <source>
        <dbReference type="Proteomes" id="UP001596432"/>
    </source>
</evidence>
<dbReference type="RefSeq" id="WP_274325423.1">
    <property type="nucleotide sequence ID" value="NZ_CP118158.1"/>
</dbReference>
<evidence type="ECO:0000259" key="7">
    <source>
        <dbReference type="PROSITE" id="PS51296"/>
    </source>
</evidence>
<feature type="domain" description="Rieske" evidence="7">
    <location>
        <begin position="119"/>
        <end position="221"/>
    </location>
</feature>
<dbReference type="CDD" id="cd03467">
    <property type="entry name" value="Rieske"/>
    <property type="match status" value="1"/>
</dbReference>
<proteinExistence type="predicted"/>
<keyword evidence="1" id="KW-0001">2Fe-2S</keyword>
<dbReference type="InterPro" id="IPR036922">
    <property type="entry name" value="Rieske_2Fe-2S_sf"/>
</dbReference>
<dbReference type="Gene3D" id="2.102.10.10">
    <property type="entry name" value="Rieske [2Fe-2S] iron-sulphur domain"/>
    <property type="match status" value="1"/>
</dbReference>
<dbReference type="AlphaFoldDB" id="A0ABD5Y2G0"/>
<dbReference type="InterPro" id="IPR017941">
    <property type="entry name" value="Rieske_2Fe-2S"/>
</dbReference>
<evidence type="ECO:0000256" key="1">
    <source>
        <dbReference type="ARBA" id="ARBA00022714"/>
    </source>
</evidence>
<evidence type="ECO:0000256" key="2">
    <source>
        <dbReference type="ARBA" id="ARBA00022723"/>
    </source>
</evidence>
<name>A0ABD5Y2G0_9EURY</name>
<dbReference type="Pfam" id="PF00355">
    <property type="entry name" value="Rieske"/>
    <property type="match status" value="1"/>
</dbReference>
<gene>
    <name evidence="8" type="ORF">ACFQMA_08395</name>
</gene>
<dbReference type="InterPro" id="IPR014349">
    <property type="entry name" value="Rieske_Fe-S_prot"/>
</dbReference>
<dbReference type="GO" id="GO:0051537">
    <property type="term" value="F:2 iron, 2 sulfur cluster binding"/>
    <property type="evidence" value="ECO:0007669"/>
    <property type="project" value="UniProtKB-KW"/>
</dbReference>
<protein>
    <submittedName>
        <fullName evidence="8">Ubiquinol-cytochrome c reductase iron-sulfur subunit</fullName>
    </submittedName>
</protein>
<dbReference type="GO" id="GO:0046872">
    <property type="term" value="F:metal ion binding"/>
    <property type="evidence" value="ECO:0007669"/>
    <property type="project" value="UniProtKB-KW"/>
</dbReference>
<feature type="region of interest" description="Disordered" evidence="6">
    <location>
        <begin position="34"/>
        <end position="53"/>
    </location>
</feature>
<evidence type="ECO:0000256" key="3">
    <source>
        <dbReference type="ARBA" id="ARBA00023004"/>
    </source>
</evidence>
<comment type="caution">
    <text evidence="8">The sequence shown here is derived from an EMBL/GenBank/DDBJ whole genome shotgun (WGS) entry which is preliminary data.</text>
</comment>
<accession>A0ABD5Y2G0</accession>
<dbReference type="Proteomes" id="UP001596432">
    <property type="component" value="Unassembled WGS sequence"/>
</dbReference>
<feature type="region of interest" description="Disordered" evidence="6">
    <location>
        <begin position="1"/>
        <end position="26"/>
    </location>
</feature>
<keyword evidence="3" id="KW-0408">Iron</keyword>
<sequence length="234" mass="24490">MTDKDNPTDSERTVADESPADRCRSCPCDGADGGYRGLLADGGPESTADEGNGRFDRRNVAKALATVGGLAAVGSLAAPLAGLSRVFERGYTGPIYSDGVPLVDGDGERIGENRLEMGDFMTVFPEPRPGLGDAPTLLVRYPEEEYAEPTRLEYTVSGYAAYSKVCTHAGCMVSGRDGQTMVCPCHFGKFNPVQGATVVGGPPPRPLPQLPLTLSGDGYLVAGGDFEAPVGVQE</sequence>
<dbReference type="PANTHER" id="PTHR10134">
    <property type="entry name" value="CYTOCHROME B-C1 COMPLEX SUBUNIT RIESKE, MITOCHONDRIAL"/>
    <property type="match status" value="1"/>
</dbReference>
<feature type="compositionally biased region" description="Basic and acidic residues" evidence="6">
    <location>
        <begin position="1"/>
        <end position="24"/>
    </location>
</feature>